<protein>
    <submittedName>
        <fullName evidence="1">Uncharacterized protein</fullName>
    </submittedName>
</protein>
<dbReference type="Proteomes" id="UP000298646">
    <property type="component" value="Chromosome linear"/>
</dbReference>
<dbReference type="AlphaFoldDB" id="A0AAE6BNW6"/>
<accession>A0AAE6BNW6</accession>
<name>A0AAE6BNW6_AGRTU</name>
<gene>
    <name evidence="1" type="ORF">CFBP6624_14860</name>
</gene>
<evidence type="ECO:0000313" key="2">
    <source>
        <dbReference type="Proteomes" id="UP000298646"/>
    </source>
</evidence>
<sequence length="89" mass="10288">MPRFSGLCLSERVLQPIRFGEIERPTTNQTLSLPRSRPEDFAYQTPKYESDVFLSQPAPVQPQNQNVFRFIAEQGQYRLGKWGGDERGK</sequence>
<dbReference type="EMBL" id="CP039908">
    <property type="protein sequence ID" value="QCM01537.1"/>
    <property type="molecule type" value="Genomic_DNA"/>
</dbReference>
<reference evidence="1 2" key="1">
    <citation type="submission" date="2019-04" db="EMBL/GenBank/DDBJ databases">
        <title>Complete genome sequence of Agrobacterium tumefaciens CFBP6624.</title>
        <authorList>
            <person name="Haryono M."/>
            <person name="Lin Y.-C."/>
            <person name="Lai E.-M."/>
            <person name="Kuo C.-H."/>
        </authorList>
    </citation>
    <scope>NUCLEOTIDE SEQUENCE [LARGE SCALE GENOMIC DNA]</scope>
    <source>
        <strain evidence="1 2">CFBP6624</strain>
    </source>
</reference>
<evidence type="ECO:0000313" key="1">
    <source>
        <dbReference type="EMBL" id="QCM01537.1"/>
    </source>
</evidence>
<organism evidence="1 2">
    <name type="scientific">Agrobacterium tumefaciens</name>
    <dbReference type="NCBI Taxonomy" id="358"/>
    <lineage>
        <taxon>Bacteria</taxon>
        <taxon>Pseudomonadati</taxon>
        <taxon>Pseudomonadota</taxon>
        <taxon>Alphaproteobacteria</taxon>
        <taxon>Hyphomicrobiales</taxon>
        <taxon>Rhizobiaceae</taxon>
        <taxon>Rhizobium/Agrobacterium group</taxon>
        <taxon>Agrobacterium</taxon>
        <taxon>Agrobacterium tumefaciens complex</taxon>
    </lineage>
</organism>
<proteinExistence type="predicted"/>